<dbReference type="EMBL" id="CP069026">
    <property type="protein sequence ID" value="QRC94277.1"/>
    <property type="molecule type" value="Genomic_DNA"/>
</dbReference>
<proteinExistence type="predicted"/>
<dbReference type="VEuPathDB" id="FungiDB:JI435_405540"/>
<gene>
    <name evidence="2" type="ORF">JI435_405540</name>
</gene>
<organism evidence="2 3">
    <name type="scientific">Phaeosphaeria nodorum (strain SN15 / ATCC MYA-4574 / FGSC 10173)</name>
    <name type="common">Glume blotch fungus</name>
    <name type="synonym">Parastagonospora nodorum</name>
    <dbReference type="NCBI Taxonomy" id="321614"/>
    <lineage>
        <taxon>Eukaryota</taxon>
        <taxon>Fungi</taxon>
        <taxon>Dikarya</taxon>
        <taxon>Ascomycota</taxon>
        <taxon>Pezizomycotina</taxon>
        <taxon>Dothideomycetes</taxon>
        <taxon>Pleosporomycetidae</taxon>
        <taxon>Pleosporales</taxon>
        <taxon>Pleosporineae</taxon>
        <taxon>Phaeosphaeriaceae</taxon>
        <taxon>Parastagonospora</taxon>
    </lineage>
</organism>
<keyword evidence="1" id="KW-0812">Transmembrane</keyword>
<evidence type="ECO:0000313" key="3">
    <source>
        <dbReference type="Proteomes" id="UP000663193"/>
    </source>
</evidence>
<dbReference type="Proteomes" id="UP000663193">
    <property type="component" value="Chromosome 4"/>
</dbReference>
<keyword evidence="1" id="KW-1133">Transmembrane helix</keyword>
<dbReference type="AlphaFoldDB" id="A0A7U2EWK8"/>
<sequence>MRHQGAYRDLLFIVGTLSATARHLLKALFAVLLKRRQCKMPRWPEFETVWDLHARVGRVGETGLGTPI</sequence>
<reference evidence="3" key="1">
    <citation type="journal article" date="2021" name="BMC Genomics">
        <title>Chromosome-level genome assembly and manually-curated proteome of model necrotroph Parastagonospora nodorum Sn15 reveals a genome-wide trove of candidate effector homologs, and redundancy of virulence-related functions within an accessory chromosome.</title>
        <authorList>
            <person name="Bertazzoni S."/>
            <person name="Jones D.A.B."/>
            <person name="Phan H.T."/>
            <person name="Tan K.-C."/>
            <person name="Hane J.K."/>
        </authorList>
    </citation>
    <scope>NUCLEOTIDE SEQUENCE [LARGE SCALE GENOMIC DNA]</scope>
    <source>
        <strain evidence="3">SN15 / ATCC MYA-4574 / FGSC 10173)</strain>
    </source>
</reference>
<evidence type="ECO:0000256" key="1">
    <source>
        <dbReference type="SAM" id="Phobius"/>
    </source>
</evidence>
<protein>
    <submittedName>
        <fullName evidence="2">Uncharacterized protein</fullName>
    </submittedName>
</protein>
<feature type="transmembrane region" description="Helical" evidence="1">
    <location>
        <begin position="12"/>
        <end position="33"/>
    </location>
</feature>
<keyword evidence="1" id="KW-0472">Membrane</keyword>
<keyword evidence="3" id="KW-1185">Reference proteome</keyword>
<name>A0A7U2EWK8_PHANO</name>
<evidence type="ECO:0000313" key="2">
    <source>
        <dbReference type="EMBL" id="QRC94277.1"/>
    </source>
</evidence>
<accession>A0A7U2EWK8</accession>